<evidence type="ECO:0000256" key="4">
    <source>
        <dbReference type="ARBA" id="ARBA00022816"/>
    </source>
</evidence>
<organism evidence="12 13">
    <name type="scientific">Lojkania enalia</name>
    <dbReference type="NCBI Taxonomy" id="147567"/>
    <lineage>
        <taxon>Eukaryota</taxon>
        <taxon>Fungi</taxon>
        <taxon>Dikarya</taxon>
        <taxon>Ascomycota</taxon>
        <taxon>Pezizomycotina</taxon>
        <taxon>Dothideomycetes</taxon>
        <taxon>Pleosporomycetidae</taxon>
        <taxon>Pleosporales</taxon>
        <taxon>Pleosporales incertae sedis</taxon>
        <taxon>Lojkania</taxon>
    </lineage>
</organism>
<feature type="compositionally biased region" description="Low complexity" evidence="11">
    <location>
        <begin position="223"/>
        <end position="239"/>
    </location>
</feature>
<keyword evidence="6" id="KW-0811">Translocation</keyword>
<accession>A0A9P4KI83</accession>
<evidence type="ECO:0000313" key="12">
    <source>
        <dbReference type="EMBL" id="KAF2266779.1"/>
    </source>
</evidence>
<dbReference type="GO" id="GO:0044614">
    <property type="term" value="C:nuclear pore cytoplasmic filaments"/>
    <property type="evidence" value="ECO:0007669"/>
    <property type="project" value="TreeGrafter"/>
</dbReference>
<dbReference type="EMBL" id="ML986595">
    <property type="protein sequence ID" value="KAF2266779.1"/>
    <property type="molecule type" value="Genomic_DNA"/>
</dbReference>
<feature type="compositionally biased region" description="Basic and acidic residues" evidence="11">
    <location>
        <begin position="170"/>
        <end position="222"/>
    </location>
</feature>
<comment type="similarity">
    <text evidence="2">Belongs to the GLE1 family.</text>
</comment>
<evidence type="ECO:0000256" key="2">
    <source>
        <dbReference type="ARBA" id="ARBA00011056"/>
    </source>
</evidence>
<keyword evidence="3" id="KW-0813">Transport</keyword>
<name>A0A9P4KI83_9PLEO</name>
<evidence type="ECO:0000256" key="6">
    <source>
        <dbReference type="ARBA" id="ARBA00023010"/>
    </source>
</evidence>
<dbReference type="InterPro" id="IPR038506">
    <property type="entry name" value="GLE1-like_sf"/>
</dbReference>
<dbReference type="GO" id="GO:0016973">
    <property type="term" value="P:poly(A)+ mRNA export from nucleus"/>
    <property type="evidence" value="ECO:0007669"/>
    <property type="project" value="InterPro"/>
</dbReference>
<keyword evidence="7" id="KW-0906">Nuclear pore complex</keyword>
<feature type="region of interest" description="Disordered" evidence="11">
    <location>
        <begin position="170"/>
        <end position="254"/>
    </location>
</feature>
<proteinExistence type="inferred from homology"/>
<evidence type="ECO:0000256" key="11">
    <source>
        <dbReference type="SAM" id="MobiDB-lite"/>
    </source>
</evidence>
<dbReference type="PANTHER" id="PTHR12960:SF0">
    <property type="entry name" value="MRNA EXPORT FACTOR GLE1"/>
    <property type="match status" value="1"/>
</dbReference>
<keyword evidence="4" id="KW-0509">mRNA transport</keyword>
<sequence length="583" mass="66140">MFPKSGASSSSMHTTASSLGSSWIDGSPSRRSPARNGVRTPGKDPALRSVDRSGERSRKPRRDTVDRDFYESPSRQLILEFSQLLIQSDRDFNERLDSAAAENAKIHHEQLNKAALEHERIREGAERERQRLILEQEQIRLKREEEQKRALERARQEKARQEAEIEQRQIEAKEREEEEARQRQERQRQLQEAEAREKARKEQEEAARKQRAEQEARRKAEEAAAVAEKARRQQTTQAAQPPPVKAPQPSVATPQPMIQQVSTASDLEVLHSKYLELHKRMKEFRKSLVAQHKKAGDPLKAFLGDTRRNMRLRMGQITIDRQDSKAAIGRIREILNSVQKVSGPTVDIRPYIISHPIPPLSNEAEAQYPALLLYAFICFEKFLIKQFEQEAANEDGRIIQELGLIAASLLADQNYMWKGIPVTDILLAKYHKACPILFGVSGDMRTPQGQARLGWMKTSGVDPTPNTYNQRMLGLGAGYAALSLRSFSASRPAIPMSEYWRAVSYICNTPPTRLYAGHFLVLKGLLRDYASKFINFYGAQARGVLRRATFDLPNRASPNIANAAALVKVLPDVWKNRDGLSLD</sequence>
<evidence type="ECO:0000256" key="9">
    <source>
        <dbReference type="ARBA" id="ARBA00026227"/>
    </source>
</evidence>
<dbReference type="PANTHER" id="PTHR12960">
    <property type="entry name" value="GLE-1-RELATED"/>
    <property type="match status" value="1"/>
</dbReference>
<reference evidence="13" key="1">
    <citation type="journal article" date="2020" name="Stud. Mycol.">
        <title>101 Dothideomycetes genomes: A test case for predicting lifestyles and emergence of pathogens.</title>
        <authorList>
            <person name="Haridas S."/>
            <person name="Albert R."/>
            <person name="Binder M."/>
            <person name="Bloem J."/>
            <person name="LaButti K."/>
            <person name="Salamov A."/>
            <person name="Andreopoulos B."/>
            <person name="Baker S."/>
            <person name="Barry K."/>
            <person name="Bills G."/>
            <person name="Bluhm B."/>
            <person name="Cannon C."/>
            <person name="Castanera R."/>
            <person name="Culley D."/>
            <person name="Daum C."/>
            <person name="Ezra D."/>
            <person name="Gonzalez J."/>
            <person name="Henrissat B."/>
            <person name="Kuo A."/>
            <person name="Liang C."/>
            <person name="Lipzen A."/>
            <person name="Lutzoni F."/>
            <person name="Magnuson J."/>
            <person name="Mondo S."/>
            <person name="Nolan M."/>
            <person name="Ohm R."/>
            <person name="Pangilinan J."/>
            <person name="Park H.-J."/>
            <person name="Ramirez L."/>
            <person name="Alfaro M."/>
            <person name="Sun H."/>
            <person name="Tritt A."/>
            <person name="Yoshinaga Y."/>
            <person name="Zwiers L.-H."/>
            <person name="Turgeon B."/>
            <person name="Goodwin S."/>
            <person name="Spatafora J."/>
            <person name="Crous P."/>
            <person name="Grigoriev I."/>
        </authorList>
    </citation>
    <scope>NUCLEOTIDE SEQUENCE [LARGE SCALE GENOMIC DNA]</scope>
    <source>
        <strain evidence="13">CBS 304.66</strain>
    </source>
</reference>
<dbReference type="GO" id="GO:0005737">
    <property type="term" value="C:cytoplasm"/>
    <property type="evidence" value="ECO:0007669"/>
    <property type="project" value="TreeGrafter"/>
</dbReference>
<gene>
    <name evidence="12" type="ORF">CC78DRAFT_107226</name>
</gene>
<evidence type="ECO:0000313" key="13">
    <source>
        <dbReference type="Proteomes" id="UP000800093"/>
    </source>
</evidence>
<evidence type="ECO:0000256" key="5">
    <source>
        <dbReference type="ARBA" id="ARBA00022927"/>
    </source>
</evidence>
<dbReference type="Gene3D" id="1.25.40.510">
    <property type="entry name" value="GLE1-like"/>
    <property type="match status" value="1"/>
</dbReference>
<evidence type="ECO:0000256" key="7">
    <source>
        <dbReference type="ARBA" id="ARBA00023132"/>
    </source>
</evidence>
<keyword evidence="13" id="KW-1185">Reference proteome</keyword>
<dbReference type="OrthoDB" id="420884at2759"/>
<feature type="compositionally biased region" description="Basic and acidic residues" evidence="11">
    <location>
        <begin position="41"/>
        <end position="70"/>
    </location>
</feature>
<dbReference type="GO" id="GO:0000822">
    <property type="term" value="F:inositol hexakisphosphate binding"/>
    <property type="evidence" value="ECO:0007669"/>
    <property type="project" value="TreeGrafter"/>
</dbReference>
<dbReference type="Proteomes" id="UP000800093">
    <property type="component" value="Unassembled WGS sequence"/>
</dbReference>
<evidence type="ECO:0000256" key="1">
    <source>
        <dbReference type="ARBA" id="ARBA00004567"/>
    </source>
</evidence>
<comment type="caution">
    <text evidence="12">The sequence shown here is derived from an EMBL/GenBank/DDBJ whole genome shotgun (WGS) entry which is preliminary data.</text>
</comment>
<dbReference type="GO" id="GO:0015031">
    <property type="term" value="P:protein transport"/>
    <property type="evidence" value="ECO:0007669"/>
    <property type="project" value="UniProtKB-KW"/>
</dbReference>
<keyword evidence="8" id="KW-0539">Nucleus</keyword>
<dbReference type="GO" id="GO:0005543">
    <property type="term" value="F:phospholipid binding"/>
    <property type="evidence" value="ECO:0007669"/>
    <property type="project" value="TreeGrafter"/>
</dbReference>
<comment type="subcellular location">
    <subcellularLocation>
        <location evidence="1">Nucleus</location>
        <location evidence="1">Nuclear pore complex</location>
    </subcellularLocation>
</comment>
<dbReference type="InterPro" id="IPR012476">
    <property type="entry name" value="GLE1"/>
</dbReference>
<feature type="region of interest" description="Disordered" evidence="11">
    <location>
        <begin position="1"/>
        <end position="70"/>
    </location>
</feature>
<evidence type="ECO:0000256" key="10">
    <source>
        <dbReference type="ARBA" id="ARBA00029983"/>
    </source>
</evidence>
<protein>
    <recommendedName>
        <fullName evidence="9">mRNA export factor GLE1</fullName>
    </recommendedName>
    <alternativeName>
        <fullName evidence="10">Nucleoporin GLE1</fullName>
    </alternativeName>
</protein>
<keyword evidence="5" id="KW-0653">Protein transport</keyword>
<feature type="compositionally biased region" description="Low complexity" evidence="11">
    <location>
        <begin position="1"/>
        <end position="22"/>
    </location>
</feature>
<evidence type="ECO:0000256" key="8">
    <source>
        <dbReference type="ARBA" id="ARBA00023242"/>
    </source>
</evidence>
<dbReference type="AlphaFoldDB" id="A0A9P4KI83"/>
<evidence type="ECO:0000256" key="3">
    <source>
        <dbReference type="ARBA" id="ARBA00022448"/>
    </source>
</evidence>
<dbReference type="GO" id="GO:0031369">
    <property type="term" value="F:translation initiation factor binding"/>
    <property type="evidence" value="ECO:0007669"/>
    <property type="project" value="TreeGrafter"/>
</dbReference>
<dbReference type="Pfam" id="PF07817">
    <property type="entry name" value="GLE1"/>
    <property type="match status" value="1"/>
</dbReference>